<evidence type="ECO:0000313" key="3">
    <source>
        <dbReference type="Proteomes" id="UP000215694"/>
    </source>
</evidence>
<reference evidence="2 3" key="1">
    <citation type="journal article" date="2017" name="Genome Announc.">
        <title>Draft Genome Sequence of Romboutsia weinsteinii sp. nov. Strain CCRI-19649(T) Isolated from Surface Water.</title>
        <authorList>
            <person name="Maheux A.F."/>
            <person name="Boudreau D.K."/>
            <person name="Berube E."/>
            <person name="Boissinot M."/>
            <person name="Cantin P."/>
            <person name="Raymond F."/>
            <person name="Corbeil J."/>
            <person name="Omar R.F."/>
            <person name="Bergeron M.G."/>
        </authorList>
    </citation>
    <scope>NUCLEOTIDE SEQUENCE [LARGE SCALE GENOMIC DNA]</scope>
    <source>
        <strain evidence="2 3">CCRI-19649</strain>
    </source>
</reference>
<evidence type="ECO:0000256" key="1">
    <source>
        <dbReference type="ARBA" id="ARBA00005437"/>
    </source>
</evidence>
<comment type="caution">
    <text evidence="2">The sequence shown here is derived from an EMBL/GenBank/DDBJ whole genome shotgun (WGS) entry which is preliminary data.</text>
</comment>
<dbReference type="EMBL" id="NOJY02000017">
    <property type="protein sequence ID" value="RDY26997.1"/>
    <property type="molecule type" value="Genomic_DNA"/>
</dbReference>
<sequence length="160" mass="19097">MRYFMKSKFFKIKEDFWIKNQYEEDAYFVDNKFLTFGLQFDIQKDNRVLYSVKEKLLTFLSNYEIMENNKVIATVDQKLTFLKSKLNVNSKYGELEVEGSIFDYNYKIYQGNRVIASANKEMFALTDKYMVDIDFEDEAFILALVVIIDNIIDKKRRTAN</sequence>
<dbReference type="AlphaFoldDB" id="A0A371J2T7"/>
<protein>
    <recommendedName>
        <fullName evidence="4">Tubby C 2 family protein</fullName>
    </recommendedName>
</protein>
<keyword evidence="3" id="KW-1185">Reference proteome</keyword>
<dbReference type="RefSeq" id="WP_094366936.1">
    <property type="nucleotide sequence ID" value="NZ_NOJY02000017.1"/>
</dbReference>
<evidence type="ECO:0008006" key="4">
    <source>
        <dbReference type="Google" id="ProtNLM"/>
    </source>
</evidence>
<organism evidence="2 3">
    <name type="scientific">Romboutsia weinsteinii</name>
    <dbReference type="NCBI Taxonomy" id="2020949"/>
    <lineage>
        <taxon>Bacteria</taxon>
        <taxon>Bacillati</taxon>
        <taxon>Bacillota</taxon>
        <taxon>Clostridia</taxon>
        <taxon>Peptostreptococcales</taxon>
        <taxon>Peptostreptococcaceae</taxon>
        <taxon>Romboutsia</taxon>
    </lineage>
</organism>
<proteinExistence type="inferred from homology"/>
<dbReference type="SUPFAM" id="SSF54518">
    <property type="entry name" value="Tubby C-terminal domain-like"/>
    <property type="match status" value="1"/>
</dbReference>
<dbReference type="Proteomes" id="UP000215694">
    <property type="component" value="Unassembled WGS sequence"/>
</dbReference>
<dbReference type="InterPro" id="IPR007612">
    <property type="entry name" value="LOR"/>
</dbReference>
<dbReference type="InterPro" id="IPR038595">
    <property type="entry name" value="LOR_sf"/>
</dbReference>
<name>A0A371J2T7_9FIRM</name>
<comment type="similarity">
    <text evidence="1">Belongs to the LOR family.</text>
</comment>
<gene>
    <name evidence="2" type="ORF">CHL78_011040</name>
</gene>
<accession>A0A371J2T7</accession>
<dbReference type="OrthoDB" id="652307at2"/>
<dbReference type="Pfam" id="PF04525">
    <property type="entry name" value="LOR"/>
    <property type="match status" value="1"/>
</dbReference>
<dbReference type="InterPro" id="IPR025659">
    <property type="entry name" value="Tubby-like_C"/>
</dbReference>
<dbReference type="Gene3D" id="2.40.160.200">
    <property type="entry name" value="LURP1-related"/>
    <property type="match status" value="1"/>
</dbReference>
<evidence type="ECO:0000313" key="2">
    <source>
        <dbReference type="EMBL" id="RDY26997.1"/>
    </source>
</evidence>